<dbReference type="OrthoDB" id="649093at2"/>
<keyword evidence="1" id="KW-0812">Transmembrane</keyword>
<feature type="domain" description="Peptidase M56" evidence="2">
    <location>
        <begin position="144"/>
        <end position="252"/>
    </location>
</feature>
<evidence type="ECO:0000313" key="3">
    <source>
        <dbReference type="EMBL" id="TDQ06990.1"/>
    </source>
</evidence>
<protein>
    <submittedName>
        <fullName evidence="3">BlaR1 peptidase M56</fullName>
    </submittedName>
</protein>
<dbReference type="InterPro" id="IPR052173">
    <property type="entry name" value="Beta-lactam_resp_regulator"/>
</dbReference>
<feature type="transmembrane region" description="Helical" evidence="1">
    <location>
        <begin position="262"/>
        <end position="282"/>
    </location>
</feature>
<dbReference type="CDD" id="cd07341">
    <property type="entry name" value="M56_BlaR1_MecR1_like"/>
    <property type="match status" value="1"/>
</dbReference>
<proteinExistence type="predicted"/>
<dbReference type="EMBL" id="SNYC01000007">
    <property type="protein sequence ID" value="TDQ06990.1"/>
    <property type="molecule type" value="Genomic_DNA"/>
</dbReference>
<reference evidence="3 4" key="1">
    <citation type="submission" date="2019-03" db="EMBL/GenBank/DDBJ databases">
        <title>Genomic Encyclopedia of Archaeal and Bacterial Type Strains, Phase II (KMG-II): from individual species to whole genera.</title>
        <authorList>
            <person name="Goeker M."/>
        </authorList>
    </citation>
    <scope>NUCLEOTIDE SEQUENCE [LARGE SCALE GENOMIC DNA]</scope>
    <source>
        <strain evidence="3 4">DSM 19035</strain>
    </source>
</reference>
<dbReference type="AlphaFoldDB" id="A0A4R6SRI5"/>
<comment type="caution">
    <text evidence="3">The sequence shown here is derived from an EMBL/GenBank/DDBJ whole genome shotgun (WGS) entry which is preliminary data.</text>
</comment>
<dbReference type="InterPro" id="IPR008756">
    <property type="entry name" value="Peptidase_M56"/>
</dbReference>
<dbReference type="PANTHER" id="PTHR34978:SF3">
    <property type="entry name" value="SLR0241 PROTEIN"/>
    <property type="match status" value="1"/>
</dbReference>
<dbReference type="RefSeq" id="WP_133577812.1">
    <property type="nucleotide sequence ID" value="NZ_SNYC01000007.1"/>
</dbReference>
<evidence type="ECO:0000259" key="2">
    <source>
        <dbReference type="Pfam" id="PF05569"/>
    </source>
</evidence>
<evidence type="ECO:0000256" key="1">
    <source>
        <dbReference type="SAM" id="Phobius"/>
    </source>
</evidence>
<keyword evidence="1" id="KW-1133">Transmembrane helix</keyword>
<organism evidence="3 4">
    <name type="scientific">Pedobacter metabolipauper</name>
    <dbReference type="NCBI Taxonomy" id="425513"/>
    <lineage>
        <taxon>Bacteria</taxon>
        <taxon>Pseudomonadati</taxon>
        <taxon>Bacteroidota</taxon>
        <taxon>Sphingobacteriia</taxon>
        <taxon>Sphingobacteriales</taxon>
        <taxon>Sphingobacteriaceae</taxon>
        <taxon>Pedobacter</taxon>
    </lineage>
</organism>
<gene>
    <name evidence="3" type="ORF">ATK78_4006</name>
</gene>
<feature type="transmembrane region" description="Helical" evidence="1">
    <location>
        <begin position="33"/>
        <end position="52"/>
    </location>
</feature>
<dbReference type="Pfam" id="PF05569">
    <property type="entry name" value="Peptidase_M56"/>
    <property type="match status" value="1"/>
</dbReference>
<name>A0A4R6SRI5_9SPHI</name>
<dbReference type="Proteomes" id="UP000295620">
    <property type="component" value="Unassembled WGS sequence"/>
</dbReference>
<accession>A0A4R6SRI5</accession>
<feature type="transmembrane region" description="Helical" evidence="1">
    <location>
        <begin position="6"/>
        <end position="26"/>
    </location>
</feature>
<dbReference type="PANTHER" id="PTHR34978">
    <property type="entry name" value="POSSIBLE SENSOR-TRANSDUCER PROTEIN BLAR"/>
    <property type="match status" value="1"/>
</dbReference>
<keyword evidence="4" id="KW-1185">Reference proteome</keyword>
<keyword evidence="1" id="KW-0472">Membrane</keyword>
<evidence type="ECO:0000313" key="4">
    <source>
        <dbReference type="Proteomes" id="UP000295620"/>
    </source>
</evidence>
<sequence>MPEFFIFLLKVNAALILFCLAYYLILRRLTFYTLNRFFLLAGIIFSSVYPFVDPSVLFAEHSQLIEPITTVVPVVMAKAVSAFNYWLLIKVVFWTGVAFMAIRTGVRFYSLYKVHAQSVPGSISEYPVRLLDGDVNTFSFWKNIYLNPTLHNPSEIDAVLEHEHVHVKQLHTLDILLAELTTVCYWFNPGVWYMRKAVKENVEFITDQKILQKGVDRKAYQYSMLHTAVVAQPSVLMNNFNITGIKRRIIMMNSRRSSKVQLVRYLFLLPVLLVLTTAFTLFKTEIKSSQVYQKTLETASYLLPAEPKDSVIVTPVKVKPVRLKRAASPKKLSAELTLRVSESDHSAENEELVVIGRSMPKIEKPSSDERVFVIAESPSGDTINVRKRIHVVARMNMERNSFSADPEPADVSNTIKGVGAIKGDLKEITVVGKPSKSKQTQILHLNYSTKTGMSGAKMYIDDQEASPDQVKGLVTSEIAGINVNKDDADPAKSSIRIYTKNFKN</sequence>
<feature type="transmembrane region" description="Helical" evidence="1">
    <location>
        <begin position="83"/>
        <end position="102"/>
    </location>
</feature>